<proteinExistence type="predicted"/>
<organism evidence="1">
    <name type="scientific">Spironucleus salmonicida</name>
    <dbReference type="NCBI Taxonomy" id="348837"/>
    <lineage>
        <taxon>Eukaryota</taxon>
        <taxon>Metamonada</taxon>
        <taxon>Diplomonadida</taxon>
        <taxon>Hexamitidae</taxon>
        <taxon>Hexamitinae</taxon>
        <taxon>Spironucleus</taxon>
    </lineage>
</organism>
<sequence>LVLEVVHAHEAGRRAVEHARERAEEGEVVLAHGHDQPLRAEDIAQHREVVLAAQVEQAGVEREQLVRGLGPGVVEELGHEVLHEVAQVQDPERLQLGELPLDAEGQVVEQPHSCTSQGMYKKRILRIAPPAMAHHSTAHPLHRPVRAAGGATHRMYPAYSIPPPSASASLQQAWRIRCQRNSQARPTSEM</sequence>
<name>V6M3L3_9EUKA</name>
<evidence type="ECO:0000313" key="1">
    <source>
        <dbReference type="EMBL" id="EST47884.1"/>
    </source>
</evidence>
<protein>
    <submittedName>
        <fullName evidence="1">Uncharacterized protein</fullName>
    </submittedName>
</protein>
<accession>V6M3L3</accession>
<gene>
    <name evidence="1" type="ORF">SS50377_11985</name>
</gene>
<dbReference type="EMBL" id="KI546021">
    <property type="protein sequence ID" value="EST47884.1"/>
    <property type="molecule type" value="Genomic_DNA"/>
</dbReference>
<reference evidence="1" key="1">
    <citation type="journal article" date="2014" name="PLoS Genet.">
        <title>The Genome of Spironucleus salmonicida Highlights a Fish Pathogen Adapted to Fluctuating Environments.</title>
        <authorList>
            <person name="Xu F."/>
            <person name="Jerlstrom-Hultqvist J."/>
            <person name="Einarsson E."/>
            <person name="Astvaldsson A."/>
            <person name="Svard S.G."/>
            <person name="Andersson J.O."/>
        </authorList>
    </citation>
    <scope>NUCLEOTIDE SEQUENCE</scope>
</reference>
<feature type="non-terminal residue" evidence="1">
    <location>
        <position position="1"/>
    </location>
</feature>
<dbReference type="AlphaFoldDB" id="V6M3L3"/>